<dbReference type="EMBL" id="QEAP01001578">
    <property type="protein sequence ID" value="TPX43190.1"/>
    <property type="molecule type" value="Genomic_DNA"/>
</dbReference>
<keyword evidence="8 9" id="KW-0472">Membrane</keyword>
<dbReference type="GO" id="GO:1990575">
    <property type="term" value="P:mitochondrial L-ornithine transmembrane transport"/>
    <property type="evidence" value="ECO:0007669"/>
    <property type="project" value="TreeGrafter"/>
</dbReference>
<keyword evidence="6" id="KW-1133">Transmembrane helix</keyword>
<dbReference type="Pfam" id="PF00153">
    <property type="entry name" value="Mito_carr"/>
    <property type="match status" value="2"/>
</dbReference>
<dbReference type="InterPro" id="IPR050567">
    <property type="entry name" value="Mitochondrial_Carrier"/>
</dbReference>
<dbReference type="InterPro" id="IPR018108">
    <property type="entry name" value="MCP_transmembrane"/>
</dbReference>
<dbReference type="SUPFAM" id="SSF103506">
    <property type="entry name" value="Mitochondrial carrier"/>
    <property type="match status" value="1"/>
</dbReference>
<evidence type="ECO:0000256" key="9">
    <source>
        <dbReference type="PROSITE-ProRule" id="PRU00282"/>
    </source>
</evidence>
<dbReference type="STRING" id="246404.A0A507CWD7"/>
<keyword evidence="4 9" id="KW-0812">Transmembrane</keyword>
<gene>
    <name evidence="11" type="ORF">CcCBS67573_g10465</name>
</gene>
<dbReference type="GO" id="GO:0000064">
    <property type="term" value="F:L-ornithine transmembrane transporter activity"/>
    <property type="evidence" value="ECO:0007669"/>
    <property type="project" value="TreeGrafter"/>
</dbReference>
<proteinExistence type="inferred from homology"/>
<evidence type="ECO:0000313" key="12">
    <source>
        <dbReference type="Proteomes" id="UP000320333"/>
    </source>
</evidence>
<keyword evidence="12" id="KW-1185">Reference proteome</keyword>
<keyword evidence="5" id="KW-0677">Repeat</keyword>
<dbReference type="AlphaFoldDB" id="A0A507CWD7"/>
<keyword evidence="7" id="KW-0496">Mitochondrion</keyword>
<dbReference type="PANTHER" id="PTHR45624:SF31">
    <property type="entry name" value="MITOCHONDRIAL ORNITHINE TRANSPORTER 1"/>
    <property type="match status" value="1"/>
</dbReference>
<evidence type="ECO:0000256" key="7">
    <source>
        <dbReference type="ARBA" id="ARBA00023128"/>
    </source>
</evidence>
<name>A0A507CWD7_9FUNG</name>
<evidence type="ECO:0000256" key="1">
    <source>
        <dbReference type="ARBA" id="ARBA00004225"/>
    </source>
</evidence>
<evidence type="ECO:0000256" key="8">
    <source>
        <dbReference type="ARBA" id="ARBA00023136"/>
    </source>
</evidence>
<dbReference type="PANTHER" id="PTHR45624">
    <property type="entry name" value="MITOCHONDRIAL BASIC AMINO ACIDS TRANSPORTER-RELATED"/>
    <property type="match status" value="1"/>
</dbReference>
<reference evidence="11 12" key="1">
    <citation type="journal article" date="2019" name="Sci. Rep.">
        <title>Comparative genomics of chytrid fungi reveal insights into the obligate biotrophic and pathogenic lifestyle of Synchytrium endobioticum.</title>
        <authorList>
            <person name="van de Vossenberg B.T.L.H."/>
            <person name="Warris S."/>
            <person name="Nguyen H.D.T."/>
            <person name="van Gent-Pelzer M.P.E."/>
            <person name="Joly D.L."/>
            <person name="van de Geest H.C."/>
            <person name="Bonants P.J.M."/>
            <person name="Smith D.S."/>
            <person name="Levesque C.A."/>
            <person name="van der Lee T.A.J."/>
        </authorList>
    </citation>
    <scope>NUCLEOTIDE SEQUENCE [LARGE SCALE GENOMIC DNA]</scope>
    <source>
        <strain evidence="11 12">CBS 675.73</strain>
    </source>
</reference>
<evidence type="ECO:0000256" key="2">
    <source>
        <dbReference type="ARBA" id="ARBA00006375"/>
    </source>
</evidence>
<dbReference type="OrthoDB" id="2382881at2759"/>
<evidence type="ECO:0000256" key="6">
    <source>
        <dbReference type="ARBA" id="ARBA00022989"/>
    </source>
</evidence>
<feature type="repeat" description="Solcar" evidence="9">
    <location>
        <begin position="261"/>
        <end position="346"/>
    </location>
</feature>
<dbReference type="GO" id="GO:0031966">
    <property type="term" value="C:mitochondrial membrane"/>
    <property type="evidence" value="ECO:0007669"/>
    <property type="project" value="UniProtKB-SubCell"/>
</dbReference>
<comment type="similarity">
    <text evidence="2 10">Belongs to the mitochondrial carrier (TC 2.A.29) family.</text>
</comment>
<dbReference type="InterPro" id="IPR023395">
    <property type="entry name" value="MCP_dom_sf"/>
</dbReference>
<evidence type="ECO:0000256" key="4">
    <source>
        <dbReference type="ARBA" id="ARBA00022692"/>
    </source>
</evidence>
<accession>A0A507CWD7</accession>
<sequence length="347" mass="36227">MANTQELTVLADLTFGSIAGVASKLIEHPADTVKTVMQTQTIKNPRSSSQSIGTIECCKTIMRQEGPRGFFKGLSAQLFGAMLETSAVFLMYNNAQMAVRLVSNKPANVSLSTAELTACGFLSGTGISFLLTPIELVKCKLQVQAVPIVPKRVSVSVSSAPASTIFGFRSPAFSVSAIKLHLAATASLPASSSLPASQIPSNAFSTVASTAPFCSTAPLLGLVGPTFWRESIGTGVWFGAYEHACAQIRARGNRASNGELSSSELVGAGAISGMVASWVCFPADAVKTRMQTADTGSAKLGFVSAAESIWKKQGVMGFYTGSAITIARSGVSSAVIFLTYESLKKLL</sequence>
<comment type="subcellular location">
    <subcellularLocation>
        <location evidence="1">Mitochondrion membrane</location>
        <topology evidence="1">Multi-pass membrane protein</topology>
    </subcellularLocation>
</comment>
<feature type="repeat" description="Solcar" evidence="9">
    <location>
        <begin position="7"/>
        <end position="98"/>
    </location>
</feature>
<protein>
    <submittedName>
        <fullName evidence="11">Uncharacterized protein</fullName>
    </submittedName>
</protein>
<keyword evidence="3 10" id="KW-0813">Transport</keyword>
<organism evidence="11 12">
    <name type="scientific">Chytriomyces confervae</name>
    <dbReference type="NCBI Taxonomy" id="246404"/>
    <lineage>
        <taxon>Eukaryota</taxon>
        <taxon>Fungi</taxon>
        <taxon>Fungi incertae sedis</taxon>
        <taxon>Chytridiomycota</taxon>
        <taxon>Chytridiomycota incertae sedis</taxon>
        <taxon>Chytridiomycetes</taxon>
        <taxon>Chytridiales</taxon>
        <taxon>Chytriomycetaceae</taxon>
        <taxon>Chytriomyces</taxon>
    </lineage>
</organism>
<dbReference type="Gene3D" id="1.50.40.10">
    <property type="entry name" value="Mitochondrial carrier domain"/>
    <property type="match status" value="2"/>
</dbReference>
<evidence type="ECO:0000256" key="5">
    <source>
        <dbReference type="ARBA" id="ARBA00022737"/>
    </source>
</evidence>
<comment type="caution">
    <text evidence="11">The sequence shown here is derived from an EMBL/GenBank/DDBJ whole genome shotgun (WGS) entry which is preliminary data.</text>
</comment>
<evidence type="ECO:0000256" key="3">
    <source>
        <dbReference type="ARBA" id="ARBA00022448"/>
    </source>
</evidence>
<evidence type="ECO:0000313" key="11">
    <source>
        <dbReference type="EMBL" id="TPX43190.1"/>
    </source>
</evidence>
<dbReference type="Proteomes" id="UP000320333">
    <property type="component" value="Unassembled WGS sequence"/>
</dbReference>
<dbReference type="PROSITE" id="PS50920">
    <property type="entry name" value="SOLCAR"/>
    <property type="match status" value="2"/>
</dbReference>
<evidence type="ECO:0000256" key="10">
    <source>
        <dbReference type="RuleBase" id="RU000488"/>
    </source>
</evidence>